<dbReference type="InterPro" id="IPR023631">
    <property type="entry name" value="Amidase_dom"/>
</dbReference>
<feature type="domain" description="Amidase" evidence="2">
    <location>
        <begin position="180"/>
        <end position="340"/>
    </location>
</feature>
<dbReference type="AlphaFoldDB" id="A0A072P6Y9"/>
<evidence type="ECO:0000313" key="4">
    <source>
        <dbReference type="Proteomes" id="UP000027920"/>
    </source>
</evidence>
<feature type="chain" id="PRO_5001681303" description="Amidase domain-containing protein" evidence="1">
    <location>
        <begin position="28"/>
        <end position="637"/>
    </location>
</feature>
<dbReference type="STRING" id="1182545.A0A072P6Y9"/>
<dbReference type="PANTHER" id="PTHR46310:SF7">
    <property type="entry name" value="AMIDASE 1"/>
    <property type="match status" value="1"/>
</dbReference>
<dbReference type="SUPFAM" id="SSF75304">
    <property type="entry name" value="Amidase signature (AS) enzymes"/>
    <property type="match status" value="1"/>
</dbReference>
<feature type="signal peptide" evidence="1">
    <location>
        <begin position="1"/>
        <end position="27"/>
    </location>
</feature>
<keyword evidence="4" id="KW-1185">Reference proteome</keyword>
<reference evidence="3 4" key="1">
    <citation type="submission" date="2013-03" db="EMBL/GenBank/DDBJ databases">
        <title>The Genome Sequence of Exophiala aquamarina CBS 119918.</title>
        <authorList>
            <consortium name="The Broad Institute Genomics Platform"/>
            <person name="Cuomo C."/>
            <person name="de Hoog S."/>
            <person name="Gorbushina A."/>
            <person name="Walker B."/>
            <person name="Young S.K."/>
            <person name="Zeng Q."/>
            <person name="Gargeya S."/>
            <person name="Fitzgerald M."/>
            <person name="Haas B."/>
            <person name="Abouelleil A."/>
            <person name="Allen A.W."/>
            <person name="Alvarado L."/>
            <person name="Arachchi H.M."/>
            <person name="Berlin A.M."/>
            <person name="Chapman S.B."/>
            <person name="Gainer-Dewar J."/>
            <person name="Goldberg J."/>
            <person name="Griggs A."/>
            <person name="Gujja S."/>
            <person name="Hansen M."/>
            <person name="Howarth C."/>
            <person name="Imamovic A."/>
            <person name="Ireland A."/>
            <person name="Larimer J."/>
            <person name="McCowan C."/>
            <person name="Murphy C."/>
            <person name="Pearson M."/>
            <person name="Poon T.W."/>
            <person name="Priest M."/>
            <person name="Roberts A."/>
            <person name="Saif S."/>
            <person name="Shea T."/>
            <person name="Sisk P."/>
            <person name="Sykes S."/>
            <person name="Wortman J."/>
            <person name="Nusbaum C."/>
            <person name="Birren B."/>
        </authorList>
    </citation>
    <scope>NUCLEOTIDE SEQUENCE [LARGE SCALE GENOMIC DNA]</scope>
    <source>
        <strain evidence="3 4">CBS 119918</strain>
    </source>
</reference>
<dbReference type="PANTHER" id="PTHR46310">
    <property type="entry name" value="AMIDASE 1"/>
    <property type="match status" value="1"/>
</dbReference>
<evidence type="ECO:0000259" key="2">
    <source>
        <dbReference type="Pfam" id="PF01425"/>
    </source>
</evidence>
<protein>
    <recommendedName>
        <fullName evidence="2">Amidase domain-containing protein</fullName>
    </recommendedName>
</protein>
<name>A0A072P6Y9_9EURO</name>
<dbReference type="EMBL" id="AMGV01000008">
    <property type="protein sequence ID" value="KEF55053.1"/>
    <property type="molecule type" value="Genomic_DNA"/>
</dbReference>
<organism evidence="3 4">
    <name type="scientific">Exophiala aquamarina CBS 119918</name>
    <dbReference type="NCBI Taxonomy" id="1182545"/>
    <lineage>
        <taxon>Eukaryota</taxon>
        <taxon>Fungi</taxon>
        <taxon>Dikarya</taxon>
        <taxon>Ascomycota</taxon>
        <taxon>Pezizomycotina</taxon>
        <taxon>Eurotiomycetes</taxon>
        <taxon>Chaetothyriomycetidae</taxon>
        <taxon>Chaetothyriales</taxon>
        <taxon>Herpotrichiellaceae</taxon>
        <taxon>Exophiala</taxon>
    </lineage>
</organism>
<dbReference type="HOGENOM" id="CLU_020129_1_0_1"/>
<sequence length="637" mass="68346">MLFNARYHWAALVSLVTLWWLCAGGEAQLVSTGFSVSFNDVYYYISPYSVGNVSVDPAVLSTASAVHGFYPVTVIQADIGVSGISSVVENFTMTGQLTSPENITFNILALDSTTIPSGPYFLESSTGSLYPTYRLYSDFTGSFSEPLLQTPDGTFTSLSAQIPGTASVTIGVPSRLYYTRTEDQPLAGVRIAVKDIFDLAGVRTSNGNRAWWSLYPPANVTAPSMQRLVDAGAIIVGKQKPSQFANGEQATADWVDYHSPFNPRGDGYQDPSSSSSGAGASIAAYEWLDIAVGSDTGGSIRGPAAVQGLFGNRPSHGLVELTHVMPLSPTLDTAGFLVRDPYLWDIAQAVLYDTNYTSTDLAVPIAWPTKIYTWSYPSNASESNSSALLVSFASKLATSINATISPVNITSLWSNYTPPTISNIDIPIAGPLSSFLNLTYAILISKQQTALVRDHFYADYAAQHQGRTPFVDPAPLARWAFGDSYPASAVTDAIANKTVFMDWFNSEILPRGGPSGPCSDAIFLYVGSTGGDEDVNTRNEYIKPPRPPVGFSAGRLSVFSEAPDSVFPLGETPYYSNVTHHEEFLPVAVDVMVAKGCDALLPRLAQKLVQEGIIEVPKTGRSGVDGGEVLLKRRVGV</sequence>
<dbReference type="GeneID" id="25283617"/>
<dbReference type="InterPro" id="IPR036928">
    <property type="entry name" value="AS_sf"/>
</dbReference>
<accession>A0A072P6Y9</accession>
<proteinExistence type="predicted"/>
<comment type="caution">
    <text evidence="3">The sequence shown here is derived from an EMBL/GenBank/DDBJ whole genome shotgun (WGS) entry which is preliminary data.</text>
</comment>
<evidence type="ECO:0000313" key="3">
    <source>
        <dbReference type="EMBL" id="KEF55053.1"/>
    </source>
</evidence>
<dbReference type="VEuPathDB" id="FungiDB:A1O9_08706"/>
<gene>
    <name evidence="3" type="ORF">A1O9_08706</name>
</gene>
<dbReference type="Pfam" id="PF01425">
    <property type="entry name" value="Amidase"/>
    <property type="match status" value="1"/>
</dbReference>
<dbReference type="Gene3D" id="3.90.1300.10">
    <property type="entry name" value="Amidase signature (AS) domain"/>
    <property type="match status" value="1"/>
</dbReference>
<keyword evidence="1" id="KW-0732">Signal</keyword>
<evidence type="ECO:0000256" key="1">
    <source>
        <dbReference type="SAM" id="SignalP"/>
    </source>
</evidence>
<dbReference type="Proteomes" id="UP000027920">
    <property type="component" value="Unassembled WGS sequence"/>
</dbReference>
<dbReference type="RefSeq" id="XP_013257643.1">
    <property type="nucleotide sequence ID" value="XM_013402189.1"/>
</dbReference>
<dbReference type="OrthoDB" id="5423360at2759"/>